<feature type="region of interest" description="Disordered" evidence="1">
    <location>
        <begin position="275"/>
        <end position="294"/>
    </location>
</feature>
<dbReference type="Proteomes" id="UP000267081">
    <property type="component" value="Unassembled WGS sequence"/>
</dbReference>
<evidence type="ECO:0000313" key="2">
    <source>
        <dbReference type="EMBL" id="RSD26364.1"/>
    </source>
</evidence>
<organism evidence="2 3">
    <name type="scientific">Amycolatopsis eburnea</name>
    <dbReference type="NCBI Taxonomy" id="2267691"/>
    <lineage>
        <taxon>Bacteria</taxon>
        <taxon>Bacillati</taxon>
        <taxon>Actinomycetota</taxon>
        <taxon>Actinomycetes</taxon>
        <taxon>Pseudonocardiales</taxon>
        <taxon>Pseudonocardiaceae</taxon>
        <taxon>Amycolatopsis</taxon>
    </lineage>
</organism>
<accession>A0A427TPS6</accession>
<dbReference type="RefSeq" id="WP_125305621.1">
    <property type="nucleotide sequence ID" value="NZ_RSEC01000006.1"/>
</dbReference>
<keyword evidence="3" id="KW-1185">Reference proteome</keyword>
<feature type="compositionally biased region" description="Basic residues" evidence="1">
    <location>
        <begin position="275"/>
        <end position="284"/>
    </location>
</feature>
<comment type="caution">
    <text evidence="2">The sequence shown here is derived from an EMBL/GenBank/DDBJ whole genome shotgun (WGS) entry which is preliminary data.</text>
</comment>
<evidence type="ECO:0000313" key="3">
    <source>
        <dbReference type="Proteomes" id="UP000267081"/>
    </source>
</evidence>
<evidence type="ECO:0000256" key="1">
    <source>
        <dbReference type="SAM" id="MobiDB-lite"/>
    </source>
</evidence>
<reference evidence="2 3" key="1">
    <citation type="submission" date="2018-12" db="EMBL/GenBank/DDBJ databases">
        <title>Amycolatopsis eburnea sp. nov. actinomycete associate with arbuscular mycorrhiza fungal spore.</title>
        <authorList>
            <person name="Lumyong S."/>
            <person name="Chaiya L."/>
        </authorList>
    </citation>
    <scope>NUCLEOTIDE SEQUENCE [LARGE SCALE GENOMIC DNA]</scope>
    <source>
        <strain evidence="2 3">GLM-1</strain>
    </source>
</reference>
<sequence length="313" mass="34382">MNLCSCGKPARHATLCTECTRQVVTHLRELATGGVLRMRVHQRRIDVPAVKTLLPVAVVVVPAHVRYEQDLRADTRPSLYELLIDTLVRRDHTGSDSIGAVSGAASFEIDFHAKAGELKDTIDALIATWARAIAKHGGLELTATTVRGAASWLAKHPKLIAGHPDAAQLADQLHKVVRSAWAVIDRDPEKVYLGQCSAPVLVDEQIGQCPADIYAPRGRPVVQCRKCGAVWDVAPRRELLLSRVDEQLATPPEIARALSEVGQPVTVNVIHGHIHRGHLTRHPPHPLDERQRPRYRVGDVRALLKNATDREAS</sequence>
<dbReference type="AlphaFoldDB" id="A0A427TPS6"/>
<proteinExistence type="predicted"/>
<gene>
    <name evidence="2" type="ORF">EIY87_00435</name>
</gene>
<protein>
    <submittedName>
        <fullName evidence="2">Uncharacterized protein</fullName>
    </submittedName>
</protein>
<name>A0A427TPS6_9PSEU</name>
<feature type="compositionally biased region" description="Basic and acidic residues" evidence="1">
    <location>
        <begin position="285"/>
        <end position="294"/>
    </location>
</feature>
<dbReference type="EMBL" id="RSEC01000006">
    <property type="protein sequence ID" value="RSD26364.1"/>
    <property type="molecule type" value="Genomic_DNA"/>
</dbReference>
<dbReference type="OrthoDB" id="4772768at2"/>